<keyword evidence="2" id="KW-1185">Reference proteome</keyword>
<dbReference type="Proteomes" id="UP001165082">
    <property type="component" value="Unassembled WGS sequence"/>
</dbReference>
<evidence type="ECO:0000313" key="1">
    <source>
        <dbReference type="EMBL" id="GMH53670.1"/>
    </source>
</evidence>
<comment type="caution">
    <text evidence="1">The sequence shown here is derived from an EMBL/GenBank/DDBJ whole genome shotgun (WGS) entry which is preliminary data.</text>
</comment>
<protein>
    <submittedName>
        <fullName evidence="1">Uncharacterized protein</fullName>
    </submittedName>
</protein>
<organism evidence="1 2">
    <name type="scientific">Triparma retinervis</name>
    <dbReference type="NCBI Taxonomy" id="2557542"/>
    <lineage>
        <taxon>Eukaryota</taxon>
        <taxon>Sar</taxon>
        <taxon>Stramenopiles</taxon>
        <taxon>Ochrophyta</taxon>
        <taxon>Bolidophyceae</taxon>
        <taxon>Parmales</taxon>
        <taxon>Triparmaceae</taxon>
        <taxon>Triparma</taxon>
    </lineage>
</organism>
<reference evidence="1" key="1">
    <citation type="submission" date="2022-07" db="EMBL/GenBank/DDBJ databases">
        <title>Genome analysis of Parmales, a sister group of diatoms, reveals the evolutionary specialization of diatoms from phago-mixotrophs to photoautotrophs.</title>
        <authorList>
            <person name="Ban H."/>
            <person name="Sato S."/>
            <person name="Yoshikawa S."/>
            <person name="Kazumasa Y."/>
            <person name="Nakamura Y."/>
            <person name="Ichinomiya M."/>
            <person name="Saitoh K."/>
            <person name="Sato N."/>
            <person name="Blanc-Mathieu R."/>
            <person name="Endo H."/>
            <person name="Kuwata A."/>
            <person name="Ogata H."/>
        </authorList>
    </citation>
    <scope>NUCLEOTIDE SEQUENCE</scope>
</reference>
<dbReference type="EMBL" id="BRXZ01000776">
    <property type="protein sequence ID" value="GMH53670.1"/>
    <property type="molecule type" value="Genomic_DNA"/>
</dbReference>
<evidence type="ECO:0000313" key="2">
    <source>
        <dbReference type="Proteomes" id="UP001165082"/>
    </source>
</evidence>
<accession>A0A9W6ZNX0</accession>
<gene>
    <name evidence="1" type="ORF">TrRE_jg8800</name>
</gene>
<name>A0A9W6ZNX0_9STRA</name>
<dbReference type="OrthoDB" id="5673at2759"/>
<sequence length="206" mass="22120">MYRVLLNADRNVQRIISSYYNTPTHIVILRNALQPPKATDRGDIEGGIEGGIEGDIEGDIEGGIEGDIEGGISGSISGGISGGVSVGSSVGPSVGSPSCFSVYSRSVDLMLGPPPGVRYCRADSRVTLKTENAKNVYKEVGLAQLYQRADRGGKVEMDLEGWGWGEGGKFWREYRLEGEEVDCRIREEFEDGLWELGVGGESEGAV</sequence>
<dbReference type="AlphaFoldDB" id="A0A9W6ZNX0"/>
<proteinExistence type="predicted"/>